<dbReference type="PANTHER" id="PTHR21301">
    <property type="entry name" value="REVERSE TRANSCRIPTASE"/>
    <property type="match status" value="1"/>
</dbReference>
<reference evidence="2" key="2">
    <citation type="journal article" date="2017" name="Front. Cell. Infect. Microbiol.">
        <title>Analysis of the Salivary Gland Transcriptome of Unfed and Partially Fed Amblyomma sculptum Ticks and Descriptive Proteome of the Saliva.</title>
        <authorList>
            <person name="Esteves E."/>
            <person name="Maruyama S.R."/>
            <person name="Kawahara R."/>
            <person name="Fujita A."/>
            <person name="Martins L.A."/>
            <person name="Righi A.A."/>
            <person name="Costa F.B."/>
            <person name="Palmisano G."/>
            <person name="Labruna M.B."/>
            <person name="Sa-Nunes A."/>
            <person name="Ribeiro J.M.C."/>
            <person name="Fogaca A.C."/>
        </authorList>
    </citation>
    <scope>NUCLEOTIDE SEQUENCE</scope>
</reference>
<feature type="non-terminal residue" evidence="2">
    <location>
        <position position="1"/>
    </location>
</feature>
<sequence>VNSDRFLALLEFYLESTAINFDQWFYTQKAGICIGSCVAPVLSDIFLSCIDKSLCSLLPNLRIFRYVDDYLVIMDKPHVLSIDEAVADVLASFKTVAKGLNFTFELPSENCIQFLDLRIHFLDGHICWMYNPRSQKALLPYSSAHSKIIKRAIAMNCLNSALEKSCPHKMLECVQLQTDRLHMSGFPPDSFSAVAETLLQKKKCTKETDKHDDRMAIQVVPCFHGVSHGLGKVAGRCGVGVLFSAPSGLSGVCPVMVGGRGPICAVGHQLGFARCTTGVVCRI</sequence>
<dbReference type="InterPro" id="IPR043502">
    <property type="entry name" value="DNA/RNA_pol_sf"/>
</dbReference>
<dbReference type="EMBL" id="GFAA01003953">
    <property type="protein sequence ID" value="JAT99481.1"/>
    <property type="molecule type" value="mRNA"/>
</dbReference>
<dbReference type="InterPro" id="IPR000477">
    <property type="entry name" value="RT_dom"/>
</dbReference>
<dbReference type="PROSITE" id="PS50878">
    <property type="entry name" value="RT_POL"/>
    <property type="match status" value="1"/>
</dbReference>
<feature type="non-terminal residue" evidence="2">
    <location>
        <position position="283"/>
    </location>
</feature>
<reference evidence="2" key="1">
    <citation type="submission" date="2016-09" db="EMBL/GenBank/DDBJ databases">
        <authorList>
            <person name="Capua I."/>
            <person name="De Benedictis P."/>
            <person name="Joannis T."/>
            <person name="Lombin L.H."/>
            <person name="Cattoli G."/>
        </authorList>
    </citation>
    <scope>NUCLEOTIDE SEQUENCE</scope>
</reference>
<organism evidence="2">
    <name type="scientific">Amblyomma sculptum</name>
    <name type="common">Tick</name>
    <dbReference type="NCBI Taxonomy" id="1581419"/>
    <lineage>
        <taxon>Eukaryota</taxon>
        <taxon>Metazoa</taxon>
        <taxon>Ecdysozoa</taxon>
        <taxon>Arthropoda</taxon>
        <taxon>Chelicerata</taxon>
        <taxon>Arachnida</taxon>
        <taxon>Acari</taxon>
        <taxon>Parasitiformes</taxon>
        <taxon>Ixodida</taxon>
        <taxon>Ixodoidea</taxon>
        <taxon>Ixodidae</taxon>
        <taxon>Amblyomminae</taxon>
        <taxon>Amblyomma</taxon>
    </lineage>
</organism>
<dbReference type="GO" id="GO:0071897">
    <property type="term" value="P:DNA biosynthetic process"/>
    <property type="evidence" value="ECO:0007669"/>
    <property type="project" value="UniProtKB-ARBA"/>
</dbReference>
<dbReference type="PANTHER" id="PTHR21301:SF10">
    <property type="entry name" value="REVERSE TRANSCRIPTASE DOMAIN-CONTAINING PROTEIN"/>
    <property type="match status" value="1"/>
</dbReference>
<evidence type="ECO:0000313" key="2">
    <source>
        <dbReference type="EMBL" id="JAT99481.1"/>
    </source>
</evidence>
<feature type="domain" description="Reverse transcriptase" evidence="1">
    <location>
        <begin position="1"/>
        <end position="126"/>
    </location>
</feature>
<proteinExistence type="evidence at transcript level"/>
<name>A0A1E1XKE6_AMBSC</name>
<evidence type="ECO:0000259" key="1">
    <source>
        <dbReference type="PROSITE" id="PS50878"/>
    </source>
</evidence>
<protein>
    <submittedName>
        <fullName evidence="2">Putative tick transposon</fullName>
    </submittedName>
</protein>
<dbReference type="SUPFAM" id="SSF56672">
    <property type="entry name" value="DNA/RNA polymerases"/>
    <property type="match status" value="1"/>
</dbReference>
<dbReference type="AlphaFoldDB" id="A0A1E1XKE6"/>
<accession>A0A1E1XKE6</accession>